<evidence type="ECO:0000313" key="15">
    <source>
        <dbReference type="EMBL" id="KAK2173373.1"/>
    </source>
</evidence>
<dbReference type="InterPro" id="IPR000539">
    <property type="entry name" value="Frizzled/Smoothened_7TM"/>
</dbReference>
<comment type="similarity">
    <text evidence="2">Belongs to the G-protein coupled receptor Fz/Smo family.</text>
</comment>
<keyword evidence="5 11" id="KW-1133">Transmembrane helix</keyword>
<comment type="subcellular location">
    <subcellularLocation>
        <location evidence="1">Membrane</location>
        <topology evidence="1">Multi-pass membrane protein</topology>
    </subcellularLocation>
</comment>
<dbReference type="Gene3D" id="1.20.1070.10">
    <property type="entry name" value="Rhodopsin 7-helix transmembrane proteins"/>
    <property type="match status" value="1"/>
</dbReference>
<feature type="transmembrane region" description="Helical" evidence="11">
    <location>
        <begin position="489"/>
        <end position="514"/>
    </location>
</feature>
<dbReference type="GO" id="GO:0005113">
    <property type="term" value="F:patched binding"/>
    <property type="evidence" value="ECO:0007669"/>
    <property type="project" value="TreeGrafter"/>
</dbReference>
<evidence type="ECO:0000256" key="12">
    <source>
        <dbReference type="SAM" id="SignalP"/>
    </source>
</evidence>
<dbReference type="GO" id="GO:0007224">
    <property type="term" value="P:smoothened signaling pathway"/>
    <property type="evidence" value="ECO:0007669"/>
    <property type="project" value="TreeGrafter"/>
</dbReference>
<dbReference type="GO" id="GO:0007389">
    <property type="term" value="P:pattern specification process"/>
    <property type="evidence" value="ECO:0007669"/>
    <property type="project" value="TreeGrafter"/>
</dbReference>
<evidence type="ECO:0000256" key="4">
    <source>
        <dbReference type="ARBA" id="ARBA00022692"/>
    </source>
</evidence>
<dbReference type="GO" id="GO:0030425">
    <property type="term" value="C:dendrite"/>
    <property type="evidence" value="ECO:0007669"/>
    <property type="project" value="TreeGrafter"/>
</dbReference>
<feature type="transmembrane region" description="Helical" evidence="11">
    <location>
        <begin position="442"/>
        <end position="468"/>
    </location>
</feature>
<keyword evidence="3" id="KW-0217">Developmental protein</keyword>
<evidence type="ECO:0000256" key="3">
    <source>
        <dbReference type="ARBA" id="ARBA00022473"/>
    </source>
</evidence>
<feature type="domain" description="G-protein coupled receptors family 2 profile 2" evidence="14">
    <location>
        <begin position="269"/>
        <end position="530"/>
    </location>
</feature>
<name>A0AAD9KKS5_RIDPI</name>
<evidence type="ECO:0000256" key="2">
    <source>
        <dbReference type="ARBA" id="ARBA00008077"/>
    </source>
</evidence>
<protein>
    <recommendedName>
        <fullName evidence="17">Smoothened</fullName>
    </recommendedName>
</protein>
<evidence type="ECO:0008006" key="17">
    <source>
        <dbReference type="Google" id="ProtNLM"/>
    </source>
</evidence>
<evidence type="ECO:0000313" key="16">
    <source>
        <dbReference type="Proteomes" id="UP001209878"/>
    </source>
</evidence>
<evidence type="ECO:0000259" key="13">
    <source>
        <dbReference type="PROSITE" id="PS50038"/>
    </source>
</evidence>
<dbReference type="GO" id="GO:0071679">
    <property type="term" value="P:commissural neuron axon guidance"/>
    <property type="evidence" value="ECO:0007669"/>
    <property type="project" value="TreeGrafter"/>
</dbReference>
<dbReference type="Gene3D" id="1.10.2000.10">
    <property type="entry name" value="Frizzled cysteine-rich domain"/>
    <property type="match status" value="1"/>
</dbReference>
<keyword evidence="16" id="KW-1185">Reference proteome</keyword>
<evidence type="ECO:0000256" key="11">
    <source>
        <dbReference type="SAM" id="Phobius"/>
    </source>
</evidence>
<dbReference type="PANTHER" id="PTHR11309">
    <property type="entry name" value="FRIZZLED"/>
    <property type="match status" value="1"/>
</dbReference>
<evidence type="ECO:0000259" key="14">
    <source>
        <dbReference type="PROSITE" id="PS50261"/>
    </source>
</evidence>
<feature type="domain" description="FZ" evidence="13">
    <location>
        <begin position="100"/>
        <end position="220"/>
    </location>
</feature>
<evidence type="ECO:0000256" key="7">
    <source>
        <dbReference type="ARBA" id="ARBA00023157"/>
    </source>
</evidence>
<evidence type="ECO:0000256" key="1">
    <source>
        <dbReference type="ARBA" id="ARBA00004141"/>
    </source>
</evidence>
<dbReference type="GO" id="GO:0004888">
    <property type="term" value="F:transmembrane signaling receptor activity"/>
    <property type="evidence" value="ECO:0007669"/>
    <property type="project" value="InterPro"/>
</dbReference>
<feature type="signal peptide" evidence="12">
    <location>
        <begin position="1"/>
        <end position="21"/>
    </location>
</feature>
<reference evidence="15" key="1">
    <citation type="journal article" date="2023" name="Mol. Biol. Evol.">
        <title>Third-Generation Sequencing Reveals the Adaptive Role of the Epigenome in Three Deep-Sea Polychaetes.</title>
        <authorList>
            <person name="Perez M."/>
            <person name="Aroh O."/>
            <person name="Sun Y."/>
            <person name="Lan Y."/>
            <person name="Juniper S.K."/>
            <person name="Young C.R."/>
            <person name="Angers B."/>
            <person name="Qian P.Y."/>
        </authorList>
    </citation>
    <scope>NUCLEOTIDE SEQUENCE</scope>
    <source>
        <strain evidence="15">R07B-5</strain>
    </source>
</reference>
<feature type="transmembrane region" description="Helical" evidence="11">
    <location>
        <begin position="357"/>
        <end position="380"/>
    </location>
</feature>
<evidence type="ECO:0000256" key="9">
    <source>
        <dbReference type="PROSITE-ProRule" id="PRU00090"/>
    </source>
</evidence>
<feature type="region of interest" description="Disordered" evidence="10">
    <location>
        <begin position="48"/>
        <end position="77"/>
    </location>
</feature>
<dbReference type="PROSITE" id="PS50038">
    <property type="entry name" value="FZ"/>
    <property type="match status" value="1"/>
</dbReference>
<comment type="caution">
    <text evidence="9">Lacks conserved residue(s) required for the propagation of feature annotation.</text>
</comment>
<dbReference type="GO" id="GO:0007417">
    <property type="term" value="P:central nervous system development"/>
    <property type="evidence" value="ECO:0007669"/>
    <property type="project" value="TreeGrafter"/>
</dbReference>
<comment type="caution">
    <text evidence="15">The sequence shown here is derived from an EMBL/GenBank/DDBJ whole genome shotgun (WGS) entry which is preliminary data.</text>
</comment>
<feature type="transmembrane region" description="Helical" evidence="11">
    <location>
        <begin position="401"/>
        <end position="422"/>
    </location>
</feature>
<dbReference type="SUPFAM" id="SSF63501">
    <property type="entry name" value="Frizzled cysteine-rich domain"/>
    <property type="match status" value="1"/>
</dbReference>
<dbReference type="Pfam" id="PF01534">
    <property type="entry name" value="Frizzled"/>
    <property type="match status" value="1"/>
</dbReference>
<accession>A0AAD9KKS5</accession>
<dbReference type="SMART" id="SM01330">
    <property type="entry name" value="Frizzled"/>
    <property type="match status" value="1"/>
</dbReference>
<feature type="compositionally biased region" description="Polar residues" evidence="10">
    <location>
        <begin position="55"/>
        <end position="77"/>
    </location>
</feature>
<dbReference type="AlphaFoldDB" id="A0AAD9KKS5"/>
<evidence type="ECO:0000256" key="5">
    <source>
        <dbReference type="ARBA" id="ARBA00022989"/>
    </source>
</evidence>
<keyword evidence="7" id="KW-1015">Disulfide bond</keyword>
<evidence type="ECO:0000256" key="6">
    <source>
        <dbReference type="ARBA" id="ARBA00023136"/>
    </source>
</evidence>
<dbReference type="PROSITE" id="PS50261">
    <property type="entry name" value="G_PROTEIN_RECEP_F2_4"/>
    <property type="match status" value="1"/>
</dbReference>
<dbReference type="InterPro" id="IPR015526">
    <property type="entry name" value="Frizzled/SFRP"/>
</dbReference>
<evidence type="ECO:0000256" key="10">
    <source>
        <dbReference type="SAM" id="MobiDB-lite"/>
    </source>
</evidence>
<proteinExistence type="inferred from homology"/>
<dbReference type="GO" id="GO:0005886">
    <property type="term" value="C:plasma membrane"/>
    <property type="evidence" value="ECO:0007669"/>
    <property type="project" value="TreeGrafter"/>
</dbReference>
<dbReference type="InterPro" id="IPR036790">
    <property type="entry name" value="Frizzled_dom_sf"/>
</dbReference>
<feature type="transmembrane region" description="Helical" evidence="11">
    <location>
        <begin position="304"/>
        <end position="322"/>
    </location>
</feature>
<dbReference type="InterPro" id="IPR020067">
    <property type="entry name" value="Frizzled_dom"/>
</dbReference>
<dbReference type="Pfam" id="PF01392">
    <property type="entry name" value="Fz"/>
    <property type="match status" value="1"/>
</dbReference>
<keyword evidence="8" id="KW-0675">Receptor</keyword>
<keyword evidence="6 11" id="KW-0472">Membrane</keyword>
<keyword evidence="12" id="KW-0732">Signal</keyword>
<feature type="chain" id="PRO_5042286498" description="Smoothened" evidence="12">
    <location>
        <begin position="22"/>
        <end position="530"/>
    </location>
</feature>
<dbReference type="GO" id="GO:0005929">
    <property type="term" value="C:cilium"/>
    <property type="evidence" value="ECO:0007669"/>
    <property type="project" value="TreeGrafter"/>
</dbReference>
<dbReference type="PANTHER" id="PTHR11309:SF35">
    <property type="entry name" value="PROTEIN SMOOTHENED"/>
    <property type="match status" value="1"/>
</dbReference>
<sequence>MKCRLLYLLLLFKVSVGVALAQNTTDAVSENNTIVNVSTSSFSASTQTTTASSAGPYSTQSNTHYGTQQPTSTTTIKVSFPVPPPRTLFPEDGTKAECKKSVPTCEKLQKNSCLGSTLPYSHTSLALINDSNTQADVQNMLDLWAGLRHAPKCWDVIQPLLCAVYMPECNMSTSGNFVYLPGKELCVVTREPCRIVKSTRGWPAFLQCNNRHFVPGCSKEIPKMASNFSGTCELPLVETENENSWYSGVDGCGIQCTNPLFTEAEHTEVHTFIAVMGSLCLVCTLFTILTFVIDWKNASRYPALILFFINACFFIGSLGWMAQFFPGARTDIVCRSDGTMRKMEPQIGSGETASCSVVFFLVYYFNMAAVTWFIILTYSWHLTFSALGSARDAIEGKRGHFHLLAWTFPLVLTITCLALTQIDGDSLSGICFVGYLHNEYRAGFVLVPISLVVIVGFFFLIRGLVTLCRLQWTSPGLISSRASAKIRDTIIRLGVFASLALTCLTITLAVHLYIFTHEALWARSFHDYIV</sequence>
<organism evidence="15 16">
    <name type="scientific">Ridgeia piscesae</name>
    <name type="common">Tubeworm</name>
    <dbReference type="NCBI Taxonomy" id="27915"/>
    <lineage>
        <taxon>Eukaryota</taxon>
        <taxon>Metazoa</taxon>
        <taxon>Spiralia</taxon>
        <taxon>Lophotrochozoa</taxon>
        <taxon>Annelida</taxon>
        <taxon>Polychaeta</taxon>
        <taxon>Sedentaria</taxon>
        <taxon>Canalipalpata</taxon>
        <taxon>Sabellida</taxon>
        <taxon>Siboglinidae</taxon>
        <taxon>Ridgeia</taxon>
    </lineage>
</organism>
<dbReference type="PRINTS" id="PR00489">
    <property type="entry name" value="FRIZZLED"/>
</dbReference>
<dbReference type="Proteomes" id="UP001209878">
    <property type="component" value="Unassembled WGS sequence"/>
</dbReference>
<evidence type="ECO:0000256" key="8">
    <source>
        <dbReference type="ARBA" id="ARBA00023170"/>
    </source>
</evidence>
<keyword evidence="4 11" id="KW-0812">Transmembrane</keyword>
<gene>
    <name evidence="15" type="ORF">NP493_880g00071</name>
</gene>
<dbReference type="SMART" id="SM00063">
    <property type="entry name" value="FRI"/>
    <property type="match status" value="1"/>
</dbReference>
<dbReference type="EMBL" id="JAODUO010000880">
    <property type="protein sequence ID" value="KAK2173373.1"/>
    <property type="molecule type" value="Genomic_DNA"/>
</dbReference>
<feature type="transmembrane region" description="Helical" evidence="11">
    <location>
        <begin position="272"/>
        <end position="292"/>
    </location>
</feature>
<dbReference type="InterPro" id="IPR017981">
    <property type="entry name" value="GPCR_2-like_7TM"/>
</dbReference>